<reference evidence="1" key="1">
    <citation type="submission" date="2022-07" db="EMBL/GenBank/DDBJ databases">
        <title>Alkalimarinus sp. nov., isolated from gut of a Alitta virens.</title>
        <authorList>
            <person name="Yang A.I."/>
            <person name="Shin N.-R."/>
        </authorList>
    </citation>
    <scope>NUCLEOTIDE SEQUENCE</scope>
    <source>
        <strain evidence="1">FA028</strain>
    </source>
</reference>
<organism evidence="1 2">
    <name type="scientific">Alkalimarinus sediminis</name>
    <dbReference type="NCBI Taxonomy" id="1632866"/>
    <lineage>
        <taxon>Bacteria</taxon>
        <taxon>Pseudomonadati</taxon>
        <taxon>Pseudomonadota</taxon>
        <taxon>Gammaproteobacteria</taxon>
        <taxon>Alteromonadales</taxon>
        <taxon>Alteromonadaceae</taxon>
        <taxon>Alkalimarinus</taxon>
    </lineage>
</organism>
<dbReference type="RefSeq" id="WP_251811063.1">
    <property type="nucleotide sequence ID" value="NZ_CP101527.1"/>
</dbReference>
<proteinExistence type="predicted"/>
<name>A0A9E8HI68_9ALTE</name>
<evidence type="ECO:0000313" key="2">
    <source>
        <dbReference type="Proteomes" id="UP001164472"/>
    </source>
</evidence>
<dbReference type="AlphaFoldDB" id="A0A9E8HI68"/>
<protein>
    <submittedName>
        <fullName evidence="1">Uncharacterized protein</fullName>
    </submittedName>
</protein>
<sequence>MTYSPQLQNKSLIQISRATIPMLKKSILFCLALSLTFLTGCSGHPGAGKWASADESLNAFSRINIDFDGKAAIYPTDTTVATQNCYWQASSAEKVDIQCGNAKQEDGSTFYTFEVSSDNPDLATLTFEEQIVGRFKRLL</sequence>
<gene>
    <name evidence="1" type="ORF">NNL22_00565</name>
</gene>
<accession>A0A9E8HI68</accession>
<dbReference type="Proteomes" id="UP001164472">
    <property type="component" value="Chromosome"/>
</dbReference>
<evidence type="ECO:0000313" key="1">
    <source>
        <dbReference type="EMBL" id="UZW75133.1"/>
    </source>
</evidence>
<dbReference type="KEGG" id="asem:NNL22_00565"/>
<dbReference type="EMBL" id="CP101527">
    <property type="protein sequence ID" value="UZW75133.1"/>
    <property type="molecule type" value="Genomic_DNA"/>
</dbReference>
<keyword evidence="2" id="KW-1185">Reference proteome</keyword>